<protein>
    <submittedName>
        <fullName evidence="1">Membrane-bound transcription factor site-1 protease</fullName>
    </submittedName>
</protein>
<dbReference type="GO" id="GO:0008233">
    <property type="term" value="F:peptidase activity"/>
    <property type="evidence" value="ECO:0007669"/>
    <property type="project" value="UniProtKB-KW"/>
</dbReference>
<accession>A0AAE1LGD3</accession>
<feature type="non-terminal residue" evidence="1">
    <location>
        <position position="66"/>
    </location>
</feature>
<keyword evidence="2" id="KW-1185">Reference proteome</keyword>
<name>A0AAE1LGD3_9NEOP</name>
<evidence type="ECO:0000313" key="2">
    <source>
        <dbReference type="Proteomes" id="UP001219518"/>
    </source>
</evidence>
<dbReference type="EMBL" id="JAHWGI010000935">
    <property type="protein sequence ID" value="KAK3918380.1"/>
    <property type="molecule type" value="Genomic_DNA"/>
</dbReference>
<reference evidence="1" key="2">
    <citation type="journal article" date="2023" name="BMC Genomics">
        <title>Pest status, molecular evolution, and epigenetic factors derived from the genome assembly of Frankliniella fusca, a thysanopteran phytovirus vector.</title>
        <authorList>
            <person name="Catto M.A."/>
            <person name="Labadie P.E."/>
            <person name="Jacobson A.L."/>
            <person name="Kennedy G.G."/>
            <person name="Srinivasan R."/>
            <person name="Hunt B.G."/>
        </authorList>
    </citation>
    <scope>NUCLEOTIDE SEQUENCE</scope>
    <source>
        <strain evidence="1">PL_HMW_Pooled</strain>
    </source>
</reference>
<reference evidence="1" key="1">
    <citation type="submission" date="2021-07" db="EMBL/GenBank/DDBJ databases">
        <authorList>
            <person name="Catto M.A."/>
            <person name="Jacobson A."/>
            <person name="Kennedy G."/>
            <person name="Labadie P."/>
            <person name="Hunt B.G."/>
            <person name="Srinivasan R."/>
        </authorList>
    </citation>
    <scope>NUCLEOTIDE SEQUENCE</scope>
    <source>
        <strain evidence="1">PL_HMW_Pooled</strain>
        <tissue evidence="1">Head</tissue>
    </source>
</reference>
<gene>
    <name evidence="1" type="ORF">KUF71_000952</name>
</gene>
<evidence type="ECO:0000313" key="1">
    <source>
        <dbReference type="EMBL" id="KAK3918380.1"/>
    </source>
</evidence>
<dbReference type="Proteomes" id="UP001219518">
    <property type="component" value="Unassembled WGS sequence"/>
</dbReference>
<dbReference type="AlphaFoldDB" id="A0AAE1LGD3"/>
<comment type="caution">
    <text evidence="1">The sequence shown here is derived from an EMBL/GenBank/DDBJ whole genome shotgun (WGS) entry which is preliminary data.</text>
</comment>
<proteinExistence type="predicted"/>
<organism evidence="1 2">
    <name type="scientific">Frankliniella fusca</name>
    <dbReference type="NCBI Taxonomy" id="407009"/>
    <lineage>
        <taxon>Eukaryota</taxon>
        <taxon>Metazoa</taxon>
        <taxon>Ecdysozoa</taxon>
        <taxon>Arthropoda</taxon>
        <taxon>Hexapoda</taxon>
        <taxon>Insecta</taxon>
        <taxon>Pterygota</taxon>
        <taxon>Neoptera</taxon>
        <taxon>Paraneoptera</taxon>
        <taxon>Thysanoptera</taxon>
        <taxon>Terebrantia</taxon>
        <taxon>Thripoidea</taxon>
        <taxon>Thripidae</taxon>
        <taxon>Frankliniella</taxon>
    </lineage>
</organism>
<keyword evidence="1" id="KW-0645">Protease</keyword>
<keyword evidence="1" id="KW-0378">Hydrolase</keyword>
<dbReference type="GO" id="GO:0006508">
    <property type="term" value="P:proteolysis"/>
    <property type="evidence" value="ECO:0007669"/>
    <property type="project" value="UniProtKB-KW"/>
</dbReference>
<sequence length="66" mass="7907">MKLILRFVIFVTFELEFVDITWIPRFFPYCAANIHYAGRGCKAGLQCCNQIFFAVFANRCILFWFW</sequence>